<dbReference type="SMART" id="SM00895">
    <property type="entry name" value="FCD"/>
    <property type="match status" value="1"/>
</dbReference>
<protein>
    <submittedName>
        <fullName evidence="5">GntR family transcriptional regulator</fullName>
    </submittedName>
</protein>
<proteinExistence type="predicted"/>
<evidence type="ECO:0000256" key="2">
    <source>
        <dbReference type="ARBA" id="ARBA00023125"/>
    </source>
</evidence>
<evidence type="ECO:0000256" key="3">
    <source>
        <dbReference type="ARBA" id="ARBA00023163"/>
    </source>
</evidence>
<evidence type="ECO:0000313" key="5">
    <source>
        <dbReference type="EMBL" id="GAA3640598.1"/>
    </source>
</evidence>
<dbReference type="Proteomes" id="UP001501490">
    <property type="component" value="Unassembled WGS sequence"/>
</dbReference>
<dbReference type="Pfam" id="PF00392">
    <property type="entry name" value="GntR"/>
    <property type="match status" value="1"/>
</dbReference>
<dbReference type="InterPro" id="IPR000524">
    <property type="entry name" value="Tscrpt_reg_HTH_GntR"/>
</dbReference>
<dbReference type="PANTHER" id="PTHR43537:SF45">
    <property type="entry name" value="GNTR FAMILY REGULATORY PROTEIN"/>
    <property type="match status" value="1"/>
</dbReference>
<name>A0ABP7AV06_9ACTN</name>
<accession>A0ABP7AV06</accession>
<gene>
    <name evidence="5" type="ORF">GCM10022236_49030</name>
</gene>
<keyword evidence="3" id="KW-0804">Transcription</keyword>
<evidence type="ECO:0000256" key="1">
    <source>
        <dbReference type="ARBA" id="ARBA00023015"/>
    </source>
</evidence>
<dbReference type="SUPFAM" id="SSF46785">
    <property type="entry name" value="Winged helix' DNA-binding domain"/>
    <property type="match status" value="1"/>
</dbReference>
<dbReference type="SMART" id="SM00345">
    <property type="entry name" value="HTH_GNTR"/>
    <property type="match status" value="1"/>
</dbReference>
<keyword evidence="1" id="KW-0805">Transcription regulation</keyword>
<keyword evidence="6" id="KW-1185">Reference proteome</keyword>
<keyword evidence="2" id="KW-0238">DNA-binding</keyword>
<evidence type="ECO:0000313" key="6">
    <source>
        <dbReference type="Proteomes" id="UP001501490"/>
    </source>
</evidence>
<dbReference type="EMBL" id="BAABAB010000050">
    <property type="protein sequence ID" value="GAA3640598.1"/>
    <property type="molecule type" value="Genomic_DNA"/>
</dbReference>
<organism evidence="5 6">
    <name type="scientific">Microlunatus ginsengisoli</name>
    <dbReference type="NCBI Taxonomy" id="363863"/>
    <lineage>
        <taxon>Bacteria</taxon>
        <taxon>Bacillati</taxon>
        <taxon>Actinomycetota</taxon>
        <taxon>Actinomycetes</taxon>
        <taxon>Propionibacteriales</taxon>
        <taxon>Propionibacteriaceae</taxon>
        <taxon>Microlunatus</taxon>
    </lineage>
</organism>
<sequence>MVARVTVLSVVDAIADDLRRRVLSGELGPGEALTEAEVASRYEVARATAKASIEKLVTEQVLVRSNHKTARVVQLGPDDVRDIYRSREYLEAEVLRRLARDRSVPAASREANEEIGRLWQAEVYDVVDPDMRFHTSLIDSLGSPRTSRMYHSLTSEVKLCMAQLQGSQRLSPAIIVAEHQRLLDLICAGRGDDAATLLREHLGRARELLVEALGGTPGPEATLAPSVLSDAPA</sequence>
<dbReference type="InterPro" id="IPR036388">
    <property type="entry name" value="WH-like_DNA-bd_sf"/>
</dbReference>
<evidence type="ECO:0000259" key="4">
    <source>
        <dbReference type="PROSITE" id="PS50949"/>
    </source>
</evidence>
<dbReference type="Pfam" id="PF07729">
    <property type="entry name" value="FCD"/>
    <property type="match status" value="1"/>
</dbReference>
<comment type="caution">
    <text evidence="5">The sequence shown here is derived from an EMBL/GenBank/DDBJ whole genome shotgun (WGS) entry which is preliminary data.</text>
</comment>
<feature type="domain" description="HTH gntR-type" evidence="4">
    <location>
        <begin position="8"/>
        <end position="75"/>
    </location>
</feature>
<dbReference type="InterPro" id="IPR011711">
    <property type="entry name" value="GntR_C"/>
</dbReference>
<dbReference type="InterPro" id="IPR036390">
    <property type="entry name" value="WH_DNA-bd_sf"/>
</dbReference>
<dbReference type="SUPFAM" id="SSF48008">
    <property type="entry name" value="GntR ligand-binding domain-like"/>
    <property type="match status" value="1"/>
</dbReference>
<dbReference type="RefSeq" id="WP_344809596.1">
    <property type="nucleotide sequence ID" value="NZ_BAABAB010000050.1"/>
</dbReference>
<dbReference type="PANTHER" id="PTHR43537">
    <property type="entry name" value="TRANSCRIPTIONAL REGULATOR, GNTR FAMILY"/>
    <property type="match status" value="1"/>
</dbReference>
<dbReference type="PROSITE" id="PS50949">
    <property type="entry name" value="HTH_GNTR"/>
    <property type="match status" value="1"/>
</dbReference>
<reference evidence="6" key="1">
    <citation type="journal article" date="2019" name="Int. J. Syst. Evol. Microbiol.">
        <title>The Global Catalogue of Microorganisms (GCM) 10K type strain sequencing project: providing services to taxonomists for standard genome sequencing and annotation.</title>
        <authorList>
            <consortium name="The Broad Institute Genomics Platform"/>
            <consortium name="The Broad Institute Genome Sequencing Center for Infectious Disease"/>
            <person name="Wu L."/>
            <person name="Ma J."/>
        </authorList>
    </citation>
    <scope>NUCLEOTIDE SEQUENCE [LARGE SCALE GENOMIC DNA]</scope>
    <source>
        <strain evidence="6">JCM 16929</strain>
    </source>
</reference>
<dbReference type="Gene3D" id="1.10.10.10">
    <property type="entry name" value="Winged helix-like DNA-binding domain superfamily/Winged helix DNA-binding domain"/>
    <property type="match status" value="1"/>
</dbReference>
<dbReference type="InterPro" id="IPR008920">
    <property type="entry name" value="TF_FadR/GntR_C"/>
</dbReference>
<dbReference type="Gene3D" id="1.20.120.530">
    <property type="entry name" value="GntR ligand-binding domain-like"/>
    <property type="match status" value="1"/>
</dbReference>